<keyword evidence="2" id="KW-1185">Reference proteome</keyword>
<proteinExistence type="predicted"/>
<dbReference type="AlphaFoldDB" id="A0A1I8GP74"/>
<feature type="region of interest" description="Disordered" evidence="1">
    <location>
        <begin position="1"/>
        <end position="43"/>
    </location>
</feature>
<organism evidence="2 3">
    <name type="scientific">Macrostomum lignano</name>
    <dbReference type="NCBI Taxonomy" id="282301"/>
    <lineage>
        <taxon>Eukaryota</taxon>
        <taxon>Metazoa</taxon>
        <taxon>Spiralia</taxon>
        <taxon>Lophotrochozoa</taxon>
        <taxon>Platyhelminthes</taxon>
        <taxon>Rhabditophora</taxon>
        <taxon>Macrostomorpha</taxon>
        <taxon>Macrostomida</taxon>
        <taxon>Macrostomidae</taxon>
        <taxon>Macrostomum</taxon>
    </lineage>
</organism>
<dbReference type="Proteomes" id="UP000095280">
    <property type="component" value="Unplaced"/>
</dbReference>
<reference evidence="3" key="1">
    <citation type="submission" date="2016-11" db="UniProtKB">
        <authorList>
            <consortium name="WormBaseParasite"/>
        </authorList>
    </citation>
    <scope>IDENTIFICATION</scope>
</reference>
<evidence type="ECO:0000256" key="1">
    <source>
        <dbReference type="SAM" id="MobiDB-lite"/>
    </source>
</evidence>
<sequence length="175" mass="18520">PSAQSCPTNRQHHRVRSITSGCLTSSSSSSFSEAHSPSPLVTGASMPARLRHRRAIATAAAAAAGSHSGSGSSISHVILRRKPLLKMPRPRSCTLSDNGSAGSPLFTSVARKSIDDYPNGRGLRLMHRTMSLSIEGRATQRTQSMSESPSATSNPGILAGYDVHVQHSSTSNFFH</sequence>
<dbReference type="WBParaSite" id="maker-uti_cns_0002665-snap-gene-0.10-mRNA-1">
    <property type="protein sequence ID" value="maker-uti_cns_0002665-snap-gene-0.10-mRNA-1"/>
    <property type="gene ID" value="maker-uti_cns_0002665-snap-gene-0.10"/>
</dbReference>
<evidence type="ECO:0000313" key="3">
    <source>
        <dbReference type="WBParaSite" id="maker-uti_cns_0002665-snap-gene-0.10-mRNA-1"/>
    </source>
</evidence>
<protein>
    <submittedName>
        <fullName evidence="3">MAST3</fullName>
    </submittedName>
</protein>
<name>A0A1I8GP74_9PLAT</name>
<accession>A0A1I8GP74</accession>
<evidence type="ECO:0000313" key="2">
    <source>
        <dbReference type="Proteomes" id="UP000095280"/>
    </source>
</evidence>
<feature type="compositionally biased region" description="Low complexity" evidence="1">
    <location>
        <begin position="17"/>
        <end position="38"/>
    </location>
</feature>